<evidence type="ECO:0000313" key="2">
    <source>
        <dbReference type="EMBL" id="KAA1252520.1"/>
    </source>
</evidence>
<accession>A0A5Q6PCV4</accession>
<reference evidence="2 3" key="1">
    <citation type="submission" date="2019-09" db="EMBL/GenBank/DDBJ databases">
        <authorList>
            <person name="Kritzky A."/>
            <person name="Schelkanova E.Y."/>
            <person name="Alkhova Z.V."/>
            <person name="Smirnova N.I."/>
        </authorList>
    </citation>
    <scope>NUCLEOTIDE SEQUENCE [LARGE SCALE GENOMIC DNA]</scope>
    <source>
        <strain evidence="2 3">M1526</strain>
    </source>
</reference>
<dbReference type="Pfam" id="PF13304">
    <property type="entry name" value="AAA_21"/>
    <property type="match status" value="1"/>
</dbReference>
<feature type="domain" description="ATPase AAA-type core" evidence="1">
    <location>
        <begin position="188"/>
        <end position="371"/>
    </location>
</feature>
<protein>
    <submittedName>
        <fullName evidence="2">ATP-binding protein</fullName>
    </submittedName>
</protein>
<evidence type="ECO:0000313" key="3">
    <source>
        <dbReference type="Proteomes" id="UP000323225"/>
    </source>
</evidence>
<dbReference type="RefSeq" id="WP_071170823.1">
    <property type="nucleotide sequence ID" value="NZ_JBAFYG010000027.1"/>
</dbReference>
<dbReference type="Proteomes" id="UP000323225">
    <property type="component" value="Unassembled WGS sequence"/>
</dbReference>
<dbReference type="Gene3D" id="3.40.50.300">
    <property type="entry name" value="P-loop containing nucleotide triphosphate hydrolases"/>
    <property type="match status" value="1"/>
</dbReference>
<dbReference type="InterPro" id="IPR051396">
    <property type="entry name" value="Bact_Antivir_Def_Nuclease"/>
</dbReference>
<dbReference type="GO" id="GO:0016887">
    <property type="term" value="F:ATP hydrolysis activity"/>
    <property type="evidence" value="ECO:0007669"/>
    <property type="project" value="InterPro"/>
</dbReference>
<gene>
    <name evidence="2" type="ORF">F0M16_22470</name>
</gene>
<dbReference type="PANTHER" id="PTHR43581:SF2">
    <property type="entry name" value="EXCINUCLEASE ATPASE SUBUNIT"/>
    <property type="match status" value="1"/>
</dbReference>
<evidence type="ECO:0000259" key="1">
    <source>
        <dbReference type="Pfam" id="PF13304"/>
    </source>
</evidence>
<dbReference type="InterPro" id="IPR027417">
    <property type="entry name" value="P-loop_NTPase"/>
</dbReference>
<dbReference type="InterPro" id="IPR003959">
    <property type="entry name" value="ATPase_AAA_core"/>
</dbReference>
<dbReference type="PANTHER" id="PTHR43581">
    <property type="entry name" value="ATP/GTP PHOSPHATASE"/>
    <property type="match status" value="1"/>
</dbReference>
<organism evidence="2 3">
    <name type="scientific">Vibrio cholerae</name>
    <dbReference type="NCBI Taxonomy" id="666"/>
    <lineage>
        <taxon>Bacteria</taxon>
        <taxon>Pseudomonadati</taxon>
        <taxon>Pseudomonadota</taxon>
        <taxon>Gammaproteobacteria</taxon>
        <taxon>Vibrionales</taxon>
        <taxon>Vibrionaceae</taxon>
        <taxon>Vibrio</taxon>
    </lineage>
</organism>
<keyword evidence="2" id="KW-0547">Nucleotide-binding</keyword>
<dbReference type="EMBL" id="VUAA01000062">
    <property type="protein sequence ID" value="KAA1252520.1"/>
    <property type="molecule type" value="Genomic_DNA"/>
</dbReference>
<dbReference type="GO" id="GO:0005524">
    <property type="term" value="F:ATP binding"/>
    <property type="evidence" value="ECO:0007669"/>
    <property type="project" value="UniProtKB-KW"/>
</dbReference>
<dbReference type="SUPFAM" id="SSF52540">
    <property type="entry name" value="P-loop containing nucleoside triphosphate hydrolases"/>
    <property type="match status" value="1"/>
</dbReference>
<comment type="caution">
    <text evidence="2">The sequence shown here is derived from an EMBL/GenBank/DDBJ whole genome shotgun (WGS) entry which is preliminary data.</text>
</comment>
<keyword evidence="2" id="KW-0067">ATP-binding</keyword>
<sequence length="475" mass="54435">MKLTSVNLNDTEYQFSNGDEYKSNTFTIIIGKNGTGKSRLLAKIADTLLQAKRYRQNHPILKQNKVKEMAFKSNDKIITINSAKGKRGRILEKNKLTKEYMCKKLIVASISPFDKFPLPEQNLSYRNNEGFYNYVGFKTDKNSLSDKNLLTRFATSIVSSQSNVAVKRTLRLLGYKSDIFIRFKHNSDRYFKTNNYSRSNLTFNEIVLNNKELYSKVLDDNNYLMSKLILKELSRDSNTIIGKKTINDLIGNKNLPEYYSTSNELDDNLRSSLIRSLELNISEVSSITLRKIGTNDNLTLNDASSGERSLLLLVCSIASQITSDSVILIDEPEISLHPEWQETFIDLISKAFENYHRCHFIIATHSPLVISNLPKENCYILNMDSNKTVDSEEYFNKSADFQLAKLFNTPGFQNEYLNRLCISILSDFSEGKFISEEQEKNIKFLISIQNELDERDTVKSLIEIIKKATEVSKSC</sequence>
<name>A0A5Q6PCV4_VIBCL</name>
<dbReference type="AlphaFoldDB" id="A0A5Q6PCV4"/>
<proteinExistence type="predicted"/>